<evidence type="ECO:0000259" key="1">
    <source>
        <dbReference type="PROSITE" id="PS50004"/>
    </source>
</evidence>
<dbReference type="PROSITE" id="PS50004">
    <property type="entry name" value="C2"/>
    <property type="match status" value="1"/>
</dbReference>
<dbReference type="Proteomes" id="UP000016666">
    <property type="component" value="Chromosome 3"/>
</dbReference>
<proteinExistence type="predicted"/>
<sequence length="111" mass="12998">MLETNTTYVYLDGGYVKIYLLPDKSPRSKRKTAVKKSTVDPEFDETLKYKIEYSQLASRQLQISVWHAGALKYRVFLGEVVIPLATWNFEDNSMEAFNWYHHFTCCGTYLQ</sequence>
<gene>
    <name evidence="2" type="primary">SYTL3</name>
</gene>
<dbReference type="Gene3D" id="2.60.40.150">
    <property type="entry name" value="C2 domain"/>
    <property type="match status" value="1"/>
</dbReference>
<dbReference type="SMART" id="SM00239">
    <property type="entry name" value="C2"/>
    <property type="match status" value="1"/>
</dbReference>
<dbReference type="InterPro" id="IPR035892">
    <property type="entry name" value="C2_domain_sf"/>
</dbReference>
<dbReference type="PANTHER" id="PTHR45716">
    <property type="entry name" value="BITESIZE, ISOFORM I"/>
    <property type="match status" value="1"/>
</dbReference>
<dbReference type="SUPFAM" id="SSF49562">
    <property type="entry name" value="C2 domain (Calcium/lipid-binding domain, CaLB)"/>
    <property type="match status" value="1"/>
</dbReference>
<evidence type="ECO:0000313" key="3">
    <source>
        <dbReference type="Proteomes" id="UP000016666"/>
    </source>
</evidence>
<accession>A0A493TWY9</accession>
<dbReference type="GO" id="GO:0005886">
    <property type="term" value="C:plasma membrane"/>
    <property type="evidence" value="ECO:0007669"/>
    <property type="project" value="TreeGrafter"/>
</dbReference>
<reference evidence="2" key="2">
    <citation type="submission" date="2025-08" db="UniProtKB">
        <authorList>
            <consortium name="Ensembl"/>
        </authorList>
    </citation>
    <scope>IDENTIFICATION</scope>
</reference>
<name>A0A493TWY9_ANAPP</name>
<reference evidence="2" key="3">
    <citation type="submission" date="2025-09" db="UniProtKB">
        <authorList>
            <consortium name="Ensembl"/>
        </authorList>
    </citation>
    <scope>IDENTIFICATION</scope>
</reference>
<dbReference type="GO" id="GO:0042043">
    <property type="term" value="F:neurexin family protein binding"/>
    <property type="evidence" value="ECO:0007669"/>
    <property type="project" value="TreeGrafter"/>
</dbReference>
<protein>
    <submittedName>
        <fullName evidence="2">Synaptotagmin like 3</fullName>
    </submittedName>
</protein>
<dbReference type="Ensembl" id="ENSAPLT00000034698.1">
    <property type="protein sequence ID" value="ENSAPLP00000030371.1"/>
    <property type="gene ID" value="ENSAPLG00000013171.2"/>
</dbReference>
<feature type="domain" description="C2" evidence="1">
    <location>
        <begin position="1"/>
        <end position="100"/>
    </location>
</feature>
<keyword evidence="3" id="KW-1185">Reference proteome</keyword>
<dbReference type="Pfam" id="PF00168">
    <property type="entry name" value="C2"/>
    <property type="match status" value="1"/>
</dbReference>
<evidence type="ECO:0000313" key="2">
    <source>
        <dbReference type="Ensembl" id="ENSAPLP00000030371.1"/>
    </source>
</evidence>
<organism evidence="2 3">
    <name type="scientific">Anas platyrhynchos platyrhynchos</name>
    <name type="common">Northern mallard</name>
    <dbReference type="NCBI Taxonomy" id="8840"/>
    <lineage>
        <taxon>Eukaryota</taxon>
        <taxon>Metazoa</taxon>
        <taxon>Chordata</taxon>
        <taxon>Craniata</taxon>
        <taxon>Vertebrata</taxon>
        <taxon>Euteleostomi</taxon>
        <taxon>Archelosauria</taxon>
        <taxon>Archosauria</taxon>
        <taxon>Dinosauria</taxon>
        <taxon>Saurischia</taxon>
        <taxon>Theropoda</taxon>
        <taxon>Coelurosauria</taxon>
        <taxon>Aves</taxon>
        <taxon>Neognathae</taxon>
        <taxon>Galloanserae</taxon>
        <taxon>Anseriformes</taxon>
        <taxon>Anatidae</taxon>
        <taxon>Anatinae</taxon>
        <taxon>Anas</taxon>
    </lineage>
</organism>
<dbReference type="GO" id="GO:0006887">
    <property type="term" value="P:exocytosis"/>
    <property type="evidence" value="ECO:0007669"/>
    <property type="project" value="TreeGrafter"/>
</dbReference>
<dbReference type="PANTHER" id="PTHR45716:SF1">
    <property type="entry name" value="SYNAPTOTAGMIN-LIKE PROTEIN 3"/>
    <property type="match status" value="1"/>
</dbReference>
<reference evidence="2 3" key="1">
    <citation type="submission" date="2017-10" db="EMBL/GenBank/DDBJ databases">
        <title>A new Pekin duck reference genome.</title>
        <authorList>
            <person name="Hou Z.-C."/>
            <person name="Zhou Z.-K."/>
            <person name="Zhu F."/>
            <person name="Hou S.-S."/>
        </authorList>
    </citation>
    <scope>NUCLEOTIDE SEQUENCE [LARGE SCALE GENOMIC DNA]</scope>
</reference>
<dbReference type="GeneTree" id="ENSGT00940000160610"/>
<dbReference type="InterPro" id="IPR000008">
    <property type="entry name" value="C2_dom"/>
</dbReference>
<dbReference type="AlphaFoldDB" id="A0A493TWY9"/>
<dbReference type="GO" id="GO:0070382">
    <property type="term" value="C:exocytic vesicle"/>
    <property type="evidence" value="ECO:0007669"/>
    <property type="project" value="TreeGrafter"/>
</dbReference>